<keyword evidence="1" id="KW-0472">Membrane</keyword>
<keyword evidence="1" id="KW-0812">Transmembrane</keyword>
<accession>A0A8J6XGM7</accession>
<comment type="caution">
    <text evidence="2">The sequence shown here is derived from an EMBL/GenBank/DDBJ whole genome shotgun (WGS) entry which is preliminary data.</text>
</comment>
<feature type="transmembrane region" description="Helical" evidence="1">
    <location>
        <begin position="174"/>
        <end position="197"/>
    </location>
</feature>
<evidence type="ECO:0000313" key="3">
    <source>
        <dbReference type="Proteomes" id="UP000629098"/>
    </source>
</evidence>
<proteinExistence type="predicted"/>
<keyword evidence="1" id="KW-1133">Transmembrane helix</keyword>
<reference evidence="2" key="1">
    <citation type="submission" date="2020-09" db="EMBL/GenBank/DDBJ databases">
        <title>Iningainema tapete sp. nov. (Scytonemataceae, Cyanobacteria) from greenhouses in central Florida (USA) produces two types of nodularin with biosynthetic potential for microcystin-LR and anabaenopeptins.</title>
        <authorList>
            <person name="Berthold D.E."/>
            <person name="Lefler F.W."/>
            <person name="Huang I.-S."/>
            <person name="Abdulla H."/>
            <person name="Zimba P.V."/>
            <person name="Laughinghouse H.D. IV."/>
        </authorList>
    </citation>
    <scope>NUCLEOTIDE SEQUENCE</scope>
    <source>
        <strain evidence="2">BLCCT55</strain>
    </source>
</reference>
<evidence type="ECO:0000313" key="2">
    <source>
        <dbReference type="EMBL" id="MBD2773903.1"/>
    </source>
</evidence>
<dbReference type="RefSeq" id="WP_190830232.1">
    <property type="nucleotide sequence ID" value="NZ_CAWPPI010000061.1"/>
</dbReference>
<evidence type="ECO:0000256" key="1">
    <source>
        <dbReference type="SAM" id="Phobius"/>
    </source>
</evidence>
<dbReference type="AlphaFoldDB" id="A0A8J6XGM7"/>
<organism evidence="2 3">
    <name type="scientific">Iningainema tapete BLCC-T55</name>
    <dbReference type="NCBI Taxonomy" id="2748662"/>
    <lineage>
        <taxon>Bacteria</taxon>
        <taxon>Bacillati</taxon>
        <taxon>Cyanobacteriota</taxon>
        <taxon>Cyanophyceae</taxon>
        <taxon>Nostocales</taxon>
        <taxon>Scytonemataceae</taxon>
        <taxon>Iningainema tapete</taxon>
    </lineage>
</organism>
<feature type="transmembrane region" description="Helical" evidence="1">
    <location>
        <begin position="209"/>
        <end position="230"/>
    </location>
</feature>
<protein>
    <submittedName>
        <fullName evidence="2">Uncharacterized protein</fullName>
    </submittedName>
</protein>
<name>A0A8J6XGM7_9CYAN</name>
<dbReference type="Proteomes" id="UP000629098">
    <property type="component" value="Unassembled WGS sequence"/>
</dbReference>
<feature type="transmembrane region" description="Helical" evidence="1">
    <location>
        <begin position="392"/>
        <end position="425"/>
    </location>
</feature>
<gene>
    <name evidence="2" type="ORF">ICL16_17945</name>
</gene>
<feature type="transmembrane region" description="Helical" evidence="1">
    <location>
        <begin position="359"/>
        <end position="377"/>
    </location>
</feature>
<feature type="transmembrane region" description="Helical" evidence="1">
    <location>
        <begin position="329"/>
        <end position="353"/>
    </location>
</feature>
<feature type="transmembrane region" description="Helical" evidence="1">
    <location>
        <begin position="272"/>
        <end position="289"/>
    </location>
</feature>
<keyword evidence="3" id="KW-1185">Reference proteome</keyword>
<sequence length="462" mass="52630">MNTQELKLYQRIQQFSLDEIDAKLSFTQRLARDNNWTTEYAQRVIEEYKKFAFLAVVADHPVTPSDQVDQVWHLHLLYTRSYWEYFCPHVLQMPLHHNPTKGGQHEGYKFNDWYSKTLASYERFFQQPPADIWLPHHIRFGRDIHFVRVNTKQNWIIQKSDFSFLSKFRFRQGAVWMLSLLALICIITWDVPAFASFPNPINRSLPEFFNFYLLVGGIGILFIGILGFLLQRFRNDLRTASVLFAILMFVLFSLGTFNLATGILNLSGKDFIGFYILCAIASFLFDFALRRWIKAKPSTYPSGINSVDYTPSWSEFLQTNKAHLDGESIANWLTLLSIFCLYSLGIARIIIGLYRHKPVGYLVILCLCMGVYLLWLLGRENDKFNSVIQKSIYLIVWLSGIILFFLGARILIWVILALIFLIIIFSRGGSHTSSGSSSLEGGDTSSGGCGDGGCGGCGGCGG</sequence>
<dbReference type="EMBL" id="JACXAE010000061">
    <property type="protein sequence ID" value="MBD2773903.1"/>
    <property type="molecule type" value="Genomic_DNA"/>
</dbReference>
<feature type="transmembrane region" description="Helical" evidence="1">
    <location>
        <begin position="242"/>
        <end position="266"/>
    </location>
</feature>